<dbReference type="Pfam" id="PF13426">
    <property type="entry name" value="PAS_9"/>
    <property type="match status" value="1"/>
</dbReference>
<proteinExistence type="predicted"/>
<comment type="caution">
    <text evidence="5">The sequence shown here is derived from an EMBL/GenBank/DDBJ whole genome shotgun (WGS) entry which is preliminary data.</text>
</comment>
<keyword evidence="1" id="KW-0732">Signal</keyword>
<dbReference type="Pfam" id="PF07494">
    <property type="entry name" value="Reg_prop"/>
    <property type="match status" value="1"/>
</dbReference>
<evidence type="ECO:0000256" key="1">
    <source>
        <dbReference type="SAM" id="SignalP"/>
    </source>
</evidence>
<gene>
    <name evidence="5" type="ORF">C6Y40_08120</name>
</gene>
<dbReference type="Gene3D" id="2.60.40.10">
    <property type="entry name" value="Immunoglobulins"/>
    <property type="match status" value="1"/>
</dbReference>
<evidence type="ECO:0000259" key="3">
    <source>
        <dbReference type="PROSITE" id="PS50883"/>
    </source>
</evidence>
<dbReference type="SUPFAM" id="SSF63829">
    <property type="entry name" value="Calcium-dependent phosphotriesterase"/>
    <property type="match status" value="2"/>
</dbReference>
<name>A0A2S9VC61_9ALTE</name>
<dbReference type="CDD" id="cd01948">
    <property type="entry name" value="EAL"/>
    <property type="match status" value="1"/>
</dbReference>
<dbReference type="InterPro" id="IPR000160">
    <property type="entry name" value="GGDEF_dom"/>
</dbReference>
<dbReference type="NCBIfam" id="TIGR00229">
    <property type="entry name" value="sensory_box"/>
    <property type="match status" value="1"/>
</dbReference>
<dbReference type="CDD" id="cd01949">
    <property type="entry name" value="GGDEF"/>
    <property type="match status" value="1"/>
</dbReference>
<dbReference type="PANTHER" id="PTHR44757">
    <property type="entry name" value="DIGUANYLATE CYCLASE DGCP"/>
    <property type="match status" value="1"/>
</dbReference>
<dbReference type="InterPro" id="IPR035965">
    <property type="entry name" value="PAS-like_dom_sf"/>
</dbReference>
<evidence type="ECO:0000313" key="6">
    <source>
        <dbReference type="Proteomes" id="UP000238949"/>
    </source>
</evidence>
<dbReference type="InterPro" id="IPR000014">
    <property type="entry name" value="PAS"/>
</dbReference>
<dbReference type="SUPFAM" id="SSF55073">
    <property type="entry name" value="Nucleotide cyclase"/>
    <property type="match status" value="1"/>
</dbReference>
<dbReference type="InterPro" id="IPR043128">
    <property type="entry name" value="Rev_trsase/Diguanyl_cyclase"/>
</dbReference>
<dbReference type="InterPro" id="IPR015943">
    <property type="entry name" value="WD40/YVTN_repeat-like_dom_sf"/>
</dbReference>
<dbReference type="Gene3D" id="3.30.450.20">
    <property type="entry name" value="PAS domain"/>
    <property type="match status" value="1"/>
</dbReference>
<dbReference type="InterPro" id="IPR001633">
    <property type="entry name" value="EAL_dom"/>
</dbReference>
<evidence type="ECO:0000259" key="4">
    <source>
        <dbReference type="PROSITE" id="PS50887"/>
    </source>
</evidence>
<dbReference type="InterPro" id="IPR035919">
    <property type="entry name" value="EAL_sf"/>
</dbReference>
<dbReference type="Pfam" id="PF00990">
    <property type="entry name" value="GGDEF"/>
    <property type="match status" value="1"/>
</dbReference>
<protein>
    <submittedName>
        <fullName evidence="5">Diguanylate cyclase</fullName>
    </submittedName>
</protein>
<dbReference type="InterPro" id="IPR000700">
    <property type="entry name" value="PAS-assoc_C"/>
</dbReference>
<dbReference type="EMBL" id="PVNP01000074">
    <property type="protein sequence ID" value="PRO74033.1"/>
    <property type="molecule type" value="Genomic_DNA"/>
</dbReference>
<dbReference type="Gene3D" id="3.30.70.270">
    <property type="match status" value="1"/>
</dbReference>
<reference evidence="6" key="1">
    <citation type="journal article" date="2020" name="Int. J. Syst. Evol. Microbiol.">
        <title>Alteromonas alba sp. nov., a marine bacterium isolated from the seawater of the West Pacific Ocean.</title>
        <authorList>
            <person name="Sun C."/>
            <person name="Wu Y.-H."/>
            <person name="Xamxidin M."/>
            <person name="Cheng H."/>
            <person name="Xu X.-W."/>
        </authorList>
    </citation>
    <scope>NUCLEOTIDE SEQUENCE [LARGE SCALE GENOMIC DNA]</scope>
    <source>
        <strain evidence="6">190</strain>
    </source>
</reference>
<dbReference type="InterPro" id="IPR029787">
    <property type="entry name" value="Nucleotide_cyclase"/>
</dbReference>
<dbReference type="NCBIfam" id="TIGR00254">
    <property type="entry name" value="GGDEF"/>
    <property type="match status" value="1"/>
</dbReference>
<feature type="domain" description="EAL" evidence="3">
    <location>
        <begin position="1150"/>
        <end position="1402"/>
    </location>
</feature>
<dbReference type="SMART" id="SM00052">
    <property type="entry name" value="EAL"/>
    <property type="match status" value="1"/>
</dbReference>
<dbReference type="SUPFAM" id="SSF55785">
    <property type="entry name" value="PYP-like sensor domain (PAS domain)"/>
    <property type="match status" value="1"/>
</dbReference>
<organism evidence="5 6">
    <name type="scientific">Alteromonas alba</name>
    <dbReference type="NCBI Taxonomy" id="2079529"/>
    <lineage>
        <taxon>Bacteria</taxon>
        <taxon>Pseudomonadati</taxon>
        <taxon>Pseudomonadota</taxon>
        <taxon>Gammaproteobacteria</taxon>
        <taxon>Alteromonadales</taxon>
        <taxon>Alteromonadaceae</taxon>
        <taxon>Alteromonas/Salinimonas group</taxon>
        <taxon>Alteromonas</taxon>
    </lineage>
</organism>
<feature type="signal peptide" evidence="1">
    <location>
        <begin position="1"/>
        <end position="29"/>
    </location>
</feature>
<dbReference type="OrthoDB" id="9804951at2"/>
<dbReference type="PROSITE" id="PS50113">
    <property type="entry name" value="PAC"/>
    <property type="match status" value="1"/>
</dbReference>
<dbReference type="InterPro" id="IPR011110">
    <property type="entry name" value="Reg_prop"/>
</dbReference>
<feature type="chain" id="PRO_5015553763" evidence="1">
    <location>
        <begin position="30"/>
        <end position="1406"/>
    </location>
</feature>
<dbReference type="Gene3D" id="2.130.10.10">
    <property type="entry name" value="YVTN repeat-like/Quinoprotein amine dehydrogenase"/>
    <property type="match status" value="2"/>
</dbReference>
<evidence type="ECO:0000313" key="5">
    <source>
        <dbReference type="EMBL" id="PRO74033.1"/>
    </source>
</evidence>
<dbReference type="PANTHER" id="PTHR44757:SF2">
    <property type="entry name" value="BIOFILM ARCHITECTURE MAINTENANCE PROTEIN MBAA"/>
    <property type="match status" value="1"/>
</dbReference>
<dbReference type="InterPro" id="IPR013783">
    <property type="entry name" value="Ig-like_fold"/>
</dbReference>
<dbReference type="RefSeq" id="WP_105934143.1">
    <property type="nucleotide sequence ID" value="NZ_PVNP01000074.1"/>
</dbReference>
<evidence type="ECO:0000259" key="2">
    <source>
        <dbReference type="PROSITE" id="PS50113"/>
    </source>
</evidence>
<dbReference type="Gene3D" id="3.20.20.450">
    <property type="entry name" value="EAL domain"/>
    <property type="match status" value="1"/>
</dbReference>
<dbReference type="SMART" id="SM00267">
    <property type="entry name" value="GGDEF"/>
    <property type="match status" value="1"/>
</dbReference>
<accession>A0A2S9VC61</accession>
<dbReference type="SUPFAM" id="SSF141868">
    <property type="entry name" value="EAL domain-like"/>
    <property type="match status" value="1"/>
</dbReference>
<feature type="domain" description="GGDEF" evidence="4">
    <location>
        <begin position="1008"/>
        <end position="1141"/>
    </location>
</feature>
<dbReference type="InterPro" id="IPR052155">
    <property type="entry name" value="Biofilm_reg_signaling"/>
</dbReference>
<dbReference type="Proteomes" id="UP000238949">
    <property type="component" value="Unassembled WGS sequence"/>
</dbReference>
<dbReference type="PROSITE" id="PS50883">
    <property type="entry name" value="EAL"/>
    <property type="match status" value="1"/>
</dbReference>
<keyword evidence="6" id="KW-1185">Reference proteome</keyword>
<dbReference type="CDD" id="cd00130">
    <property type="entry name" value="PAS"/>
    <property type="match status" value="1"/>
</dbReference>
<dbReference type="PROSITE" id="PS50887">
    <property type="entry name" value="GGDEF"/>
    <property type="match status" value="1"/>
</dbReference>
<feature type="domain" description="PAC" evidence="2">
    <location>
        <begin position="923"/>
        <end position="976"/>
    </location>
</feature>
<dbReference type="Pfam" id="PF00563">
    <property type="entry name" value="EAL"/>
    <property type="match status" value="1"/>
</dbReference>
<sequence length="1406" mass="159464">MVSSWLFSTMSRCLLFCCLLLSIPHIALAYSLNSEPLVGNPLGTVLSTQQGLKQDSIQDLLIDNDSFLWIATEGGLDRFDGHRVEHIAGEDGLLASTPIQNLFLDSKNRLWISTFYRGLYQLDLATNKLRLVMELPQLEFPEYNQAAEQFIELVNGDLLLLFGETLVRYDTSADTYEVIYQIDTHDKERIPYLRDILLVDNMLLIASSEGLMMADYSAQQLIFKTIEHRIDEAFTLDNGNTKKLLLDDAGVLLLGTVSGLYSLPWESVKRAHRGDGVVKDSKLIIPERNIWEMKAQNRDLVWIGSDIGLLQLVRKDSTWQAFYVLEPSTGDVALSRSDVRSIALTFDNNLWIGSYFNGALFWSPSSFNFKTVQNQGNKKPLSDNVIWSIYEDDDQTLWIGTDNGLTHYDPVSADSQFYMVADGIPEPYSIHTIVNVMPAPDQEKLLLSTYSGMVLFDKRSGDYKQLNFGLSGEEADFVGGSAFGPDGDLYFFANHFYRYNFASETLTRLDTLEEQITFNLVMNFIGVNPLNAEEMLLATYDGLWSFNVTTQQARQLHRLPERLVNTELWPDVVNLDGHVLWVGYPGYGLVGLDATTYEERYHFGRDALGQAVVLFDLLEDDDGYFWFSSLNGIHRFSSTELTFTQYEYGRELSIAEFNQGANAKLQDGRMVFGSPKGLVFFEPHKLNQLKQSQLLSDESRQMVITGIQLSSRDLNLPRQNLANTNLKLSHDDYGLTIEFSSLLYHQDRDAQYRYVLSKGKQILSEDITKDTRVILPSLAAGDYRFEVMPVSQARERTLLPASLTIHMSYPPFGSPLAYTLYALAVVGLLGAYLVSRHLQLLRLKQAQQQVKLFGNAFRHTSDWVVIFDESHLPVAANPAFEKTFGISDKERLDRQLYRVYQQVPKLEAQLSGHLKLLSEDAVWKGEERIQTPDGRQYDVLIDINRMTGEKGGEDTHYLVVISNITEQKNAERKLVKIANFDNLTGLVNRSLLLDRLEHAIDSAAAHNHTVAVLFVDLDRFKGINDSLGHDYGDKLLRVIANRMLNQASKSDTVARLGGDEFVIVMEEVESESAVSSFVSQLIESIETPISLGKEVLRVSCSVGISFFPDDATDPAELLKQADVAMYTAKKNTLSAFIYYTKEMNERAIERLALENRVKSAYEEEVFENYYQPIVNLTTGKTEGVELLLRCHFNNEWISPAAFIPVLEELRHIIELTRKATDTAISDLQQWYAEGYTGYVSINLSALHFKTHFDLEYIEERLTEAKLPRTALRFEITEGVLIDKSDEVLLELKRIRDAGFKLALDDFGTGYSSLSYLRRFPLDVLKIDKSFIDDVKESVEENALVQTTINLALSLKMDCIAEGIEHPEQVQYLLNHGCYRMQGYFFSRPVNAEDIRPCLCKTWSSPE</sequence>